<geneLocation type="mitochondrion" evidence="3"/>
<dbReference type="GeneID" id="54116285"/>
<dbReference type="PANTHER" id="PTHR36181">
    <property type="entry name" value="INTRON-ENCODED ENDONUCLEASE AI3-RELATED"/>
    <property type="match status" value="1"/>
</dbReference>
<protein>
    <submittedName>
        <fullName evidence="3">Putative LAGLIDADG homing endonuclease</fullName>
    </submittedName>
</protein>
<dbReference type="InterPro" id="IPR004860">
    <property type="entry name" value="LAGLIDADG_dom"/>
</dbReference>
<keyword evidence="3" id="KW-0540">Nuclease</keyword>
<accession>A0A6G7IU32</accession>
<evidence type="ECO:0000259" key="2">
    <source>
        <dbReference type="Pfam" id="PF00961"/>
    </source>
</evidence>
<keyword evidence="3" id="KW-0378">Hydrolase</keyword>
<proteinExistence type="predicted"/>
<keyword evidence="3" id="KW-0255">Endonuclease</keyword>
<keyword evidence="3" id="KW-0496">Mitochondrion</keyword>
<evidence type="ECO:0000313" key="3">
    <source>
        <dbReference type="EMBL" id="QII41641.1"/>
    </source>
</evidence>
<dbReference type="Gene3D" id="3.10.28.10">
    <property type="entry name" value="Homing endonucleases"/>
    <property type="match status" value="1"/>
</dbReference>
<keyword evidence="1" id="KW-0472">Membrane</keyword>
<dbReference type="Pfam" id="PF00961">
    <property type="entry name" value="LAGLIDADG_1"/>
    <property type="match status" value="1"/>
</dbReference>
<dbReference type="SUPFAM" id="SSF55608">
    <property type="entry name" value="Homing endonucleases"/>
    <property type="match status" value="2"/>
</dbReference>
<dbReference type="AlphaFoldDB" id="A0A6G7IU32"/>
<dbReference type="GO" id="GO:0005739">
    <property type="term" value="C:mitochondrion"/>
    <property type="evidence" value="ECO:0007669"/>
    <property type="project" value="UniProtKB-ARBA"/>
</dbReference>
<name>A0A6G7IU32_JENMI</name>
<organism evidence="3">
    <name type="scientific">Jenufa minuta</name>
    <name type="common">Green alga</name>
    <dbReference type="NCBI Taxonomy" id="993092"/>
    <lineage>
        <taxon>Eukaryota</taxon>
        <taxon>Viridiplantae</taxon>
        <taxon>Chlorophyta</taxon>
        <taxon>core chlorophytes</taxon>
        <taxon>Chlorophyceae</taxon>
        <taxon>Jenufa</taxon>
    </lineage>
</organism>
<dbReference type="RefSeq" id="YP_009746617.1">
    <property type="nucleotide sequence ID" value="NC_046780.1"/>
</dbReference>
<keyword evidence="1" id="KW-1133">Transmembrane helix</keyword>
<feature type="domain" description="Homing endonuclease LAGLIDADG" evidence="2">
    <location>
        <begin position="194"/>
        <end position="287"/>
    </location>
</feature>
<feature type="transmembrane region" description="Helical" evidence="1">
    <location>
        <begin position="38"/>
        <end position="63"/>
    </location>
</feature>
<reference evidence="3" key="1">
    <citation type="submission" date="2020-01" db="EMBL/GenBank/DDBJ databases">
        <title>Complete mitogenomes of the chlorophycean green algae Jenufa minuta and Jenufa perforata.</title>
        <authorList>
            <person name="Turmel M."/>
            <person name="Otis C."/>
            <person name="Vincent A."/>
            <person name="Lemieux C."/>
        </authorList>
    </citation>
    <scope>NUCLEOTIDE SEQUENCE</scope>
</reference>
<sequence>MLFSQIIFKAVVRTFWIIIFNIFYYLYIIFHFLLTKYIIFLCLCILSLCFFYEPDAILINFILMDHVSLSNFKFRVPMTKEDFSSWLTGCMDADGHITRDGSILIDFNRKNSMLVNYLHMRLGVGEIISIETDRKLHIRLVIDDLEHVSIILDLINGQIRTERLHTDFTHLIRVNPIMSCKPLDTSLNFDNYWLSGFIDCDGSVQWFMSKFGEKLVCKPNFKITQASHPILNRIQSYFGVGGVYLNANHDREYRCYDYRISSVRDIHHIHNYLGKYPLLGFQLINYLFSLRNYEIVKSKAHFTPEGASELIENKSKTGNSLTLDTIKTLHPLIISSELYKVDPIIKVNDASKD</sequence>
<dbReference type="GO" id="GO:0004519">
    <property type="term" value="F:endonuclease activity"/>
    <property type="evidence" value="ECO:0007669"/>
    <property type="project" value="UniProtKB-KW"/>
</dbReference>
<dbReference type="PANTHER" id="PTHR36181:SF3">
    <property type="entry name" value="INTRON-ENCODED DNA ENDONUCLEASE AI5 BETA"/>
    <property type="match status" value="1"/>
</dbReference>
<dbReference type="InterPro" id="IPR027434">
    <property type="entry name" value="Homing_endonucl"/>
</dbReference>
<keyword evidence="1" id="KW-0812">Transmembrane</keyword>
<evidence type="ECO:0000256" key="1">
    <source>
        <dbReference type="SAM" id="Phobius"/>
    </source>
</evidence>
<gene>
    <name evidence="3" type="primary">orf353</name>
</gene>
<dbReference type="InterPro" id="IPR051289">
    <property type="entry name" value="LAGLIDADG_Endonuclease"/>
</dbReference>
<dbReference type="EMBL" id="MN933932">
    <property type="protein sequence ID" value="QII41641.1"/>
    <property type="molecule type" value="Genomic_DNA"/>
</dbReference>
<feature type="transmembrane region" description="Helical" evidence="1">
    <location>
        <begin position="12"/>
        <end position="32"/>
    </location>
</feature>